<dbReference type="NCBIfam" id="TIGR01467">
    <property type="entry name" value="cobI_cbiL"/>
    <property type="match status" value="1"/>
</dbReference>
<gene>
    <name evidence="8" type="ORF">MNBD_NITROSPINAE04-1344</name>
</gene>
<reference evidence="8" key="1">
    <citation type="submission" date="2018-06" db="EMBL/GenBank/DDBJ databases">
        <authorList>
            <person name="Zhirakovskaya E."/>
        </authorList>
    </citation>
    <scope>NUCLEOTIDE SEQUENCE</scope>
</reference>
<evidence type="ECO:0000256" key="2">
    <source>
        <dbReference type="ARBA" id="ARBA00005879"/>
    </source>
</evidence>
<dbReference type="GO" id="GO:0032259">
    <property type="term" value="P:methylation"/>
    <property type="evidence" value="ECO:0007669"/>
    <property type="project" value="UniProtKB-KW"/>
</dbReference>
<feature type="domain" description="Tetrapyrrole methylase" evidence="7">
    <location>
        <begin position="5"/>
        <end position="216"/>
    </location>
</feature>
<comment type="similarity">
    <text evidence="2">Belongs to the precorrin methyltransferase family.</text>
</comment>
<protein>
    <submittedName>
        <fullName evidence="8">Cobalt-precorrin-2 C20-methyltransferase</fullName>
        <ecNumber evidence="8">2.1.1.130</ecNumber>
    </submittedName>
</protein>
<keyword evidence="5 8" id="KW-0808">Transferase</keyword>
<dbReference type="GO" id="GO:0030788">
    <property type="term" value="F:precorrin-2 C20-methyltransferase activity"/>
    <property type="evidence" value="ECO:0007669"/>
    <property type="project" value="UniProtKB-EC"/>
</dbReference>
<dbReference type="UniPathway" id="UPA00148"/>
<dbReference type="Pfam" id="PF00590">
    <property type="entry name" value="TP_methylase"/>
    <property type="match status" value="1"/>
</dbReference>
<dbReference type="Gene3D" id="3.40.1010.10">
    <property type="entry name" value="Cobalt-precorrin-4 Transmethylase, Domain 1"/>
    <property type="match status" value="1"/>
</dbReference>
<sequence>MEYGTLYGVGVGPGAPDLMTLRSVNILKSVDVIAIPRRSEKDESLAWKIAKDNVGDVEGQERLFFNFPMVKDPEVLRPAWEIALSGIGERLKEGKSVAFITEGDPFVYSTFIYLFDEAKKRWPEVNVKIVPAVTSITAVAAVAGIPLADGAERVAILPATYGVDDVAEIVDKFDTTILMKVGKTLPQTIEALEREGCAEKAYYVSRATMEGEKIVHDLNEIEGGKRDYFSMIVVSRRERSGALSGKTKP</sequence>
<evidence type="ECO:0000256" key="1">
    <source>
        <dbReference type="ARBA" id="ARBA00004953"/>
    </source>
</evidence>
<dbReference type="AlphaFoldDB" id="A0A3B1C0Q5"/>
<organism evidence="8">
    <name type="scientific">hydrothermal vent metagenome</name>
    <dbReference type="NCBI Taxonomy" id="652676"/>
    <lineage>
        <taxon>unclassified sequences</taxon>
        <taxon>metagenomes</taxon>
        <taxon>ecological metagenomes</taxon>
    </lineage>
</organism>
<dbReference type="InterPro" id="IPR000878">
    <property type="entry name" value="4pyrrol_Mease"/>
</dbReference>
<dbReference type="GO" id="GO:0009236">
    <property type="term" value="P:cobalamin biosynthetic process"/>
    <property type="evidence" value="ECO:0007669"/>
    <property type="project" value="UniProtKB-UniPathway"/>
</dbReference>
<evidence type="ECO:0000259" key="7">
    <source>
        <dbReference type="Pfam" id="PF00590"/>
    </source>
</evidence>
<dbReference type="PANTHER" id="PTHR43467:SF2">
    <property type="entry name" value="COBALT-PRECORRIN-2 C(20)-METHYLTRANSFERASE"/>
    <property type="match status" value="1"/>
</dbReference>
<dbReference type="CDD" id="cd11645">
    <property type="entry name" value="Precorrin_2_C20_MT"/>
    <property type="match status" value="1"/>
</dbReference>
<evidence type="ECO:0000256" key="4">
    <source>
        <dbReference type="ARBA" id="ARBA00022603"/>
    </source>
</evidence>
<dbReference type="EC" id="2.1.1.130" evidence="8"/>
<dbReference type="InterPro" id="IPR035996">
    <property type="entry name" value="4pyrrol_Methylase_sf"/>
</dbReference>
<comment type="pathway">
    <text evidence="1">Cofactor biosynthesis; adenosylcobalamin biosynthesis.</text>
</comment>
<dbReference type="SUPFAM" id="SSF53790">
    <property type="entry name" value="Tetrapyrrole methylase"/>
    <property type="match status" value="1"/>
</dbReference>
<evidence type="ECO:0000256" key="3">
    <source>
        <dbReference type="ARBA" id="ARBA00022573"/>
    </source>
</evidence>
<keyword evidence="6" id="KW-0949">S-adenosyl-L-methionine</keyword>
<proteinExistence type="inferred from homology"/>
<accession>A0A3B1C0Q5</accession>
<name>A0A3B1C0Q5_9ZZZZ</name>
<dbReference type="InterPro" id="IPR014777">
    <property type="entry name" value="4pyrrole_Mease_sub1"/>
</dbReference>
<evidence type="ECO:0000256" key="6">
    <source>
        <dbReference type="ARBA" id="ARBA00022691"/>
    </source>
</evidence>
<dbReference type="InterPro" id="IPR014776">
    <property type="entry name" value="4pyrrole_Mease_sub2"/>
</dbReference>
<dbReference type="PIRSF" id="PIRSF036427">
    <property type="entry name" value="Precrrn-2_mtase"/>
    <property type="match status" value="1"/>
</dbReference>
<dbReference type="InterPro" id="IPR006364">
    <property type="entry name" value="CobI/CbiL/CobIJ_dom"/>
</dbReference>
<dbReference type="EMBL" id="UOGA01000095">
    <property type="protein sequence ID" value="VAX17348.1"/>
    <property type="molecule type" value="Genomic_DNA"/>
</dbReference>
<dbReference type="InterPro" id="IPR012382">
    <property type="entry name" value="CobI/CbiL"/>
</dbReference>
<keyword evidence="4 8" id="KW-0489">Methyltransferase</keyword>
<evidence type="ECO:0000313" key="8">
    <source>
        <dbReference type="EMBL" id="VAX17348.1"/>
    </source>
</evidence>
<evidence type="ECO:0000256" key="5">
    <source>
        <dbReference type="ARBA" id="ARBA00022679"/>
    </source>
</evidence>
<keyword evidence="3" id="KW-0169">Cobalamin biosynthesis</keyword>
<dbReference type="PANTHER" id="PTHR43467">
    <property type="entry name" value="COBALT-PRECORRIN-2 C(20)-METHYLTRANSFERASE"/>
    <property type="match status" value="1"/>
</dbReference>
<dbReference type="Gene3D" id="3.30.950.10">
    <property type="entry name" value="Methyltransferase, Cobalt-precorrin-4 Transmethylase, Domain 2"/>
    <property type="match status" value="1"/>
</dbReference>